<protein>
    <submittedName>
        <fullName evidence="2">Uncharacterized protein</fullName>
    </submittedName>
</protein>
<gene>
    <name evidence="2" type="ORF">PLEPLA_LOCUS36422</name>
</gene>
<keyword evidence="3" id="KW-1185">Reference proteome</keyword>
<evidence type="ECO:0000313" key="2">
    <source>
        <dbReference type="EMBL" id="CAB1448773.1"/>
    </source>
</evidence>
<feature type="region of interest" description="Disordered" evidence="1">
    <location>
        <begin position="1"/>
        <end position="26"/>
    </location>
</feature>
<dbReference type="EMBL" id="CADEAL010003989">
    <property type="protein sequence ID" value="CAB1448773.1"/>
    <property type="molecule type" value="Genomic_DNA"/>
</dbReference>
<evidence type="ECO:0000256" key="1">
    <source>
        <dbReference type="SAM" id="MobiDB-lite"/>
    </source>
</evidence>
<organism evidence="2 3">
    <name type="scientific">Pleuronectes platessa</name>
    <name type="common">European plaice</name>
    <dbReference type="NCBI Taxonomy" id="8262"/>
    <lineage>
        <taxon>Eukaryota</taxon>
        <taxon>Metazoa</taxon>
        <taxon>Chordata</taxon>
        <taxon>Craniata</taxon>
        <taxon>Vertebrata</taxon>
        <taxon>Euteleostomi</taxon>
        <taxon>Actinopterygii</taxon>
        <taxon>Neopterygii</taxon>
        <taxon>Teleostei</taxon>
        <taxon>Neoteleostei</taxon>
        <taxon>Acanthomorphata</taxon>
        <taxon>Carangaria</taxon>
        <taxon>Pleuronectiformes</taxon>
        <taxon>Pleuronectoidei</taxon>
        <taxon>Pleuronectidae</taxon>
        <taxon>Pleuronectes</taxon>
    </lineage>
</organism>
<name>A0A9N7VF90_PLEPL</name>
<reference evidence="2" key="1">
    <citation type="submission" date="2020-03" db="EMBL/GenBank/DDBJ databases">
        <authorList>
            <person name="Weist P."/>
        </authorList>
    </citation>
    <scope>NUCLEOTIDE SEQUENCE</scope>
</reference>
<proteinExistence type="predicted"/>
<accession>A0A9N7VF90</accession>
<dbReference type="AlphaFoldDB" id="A0A9N7VF90"/>
<feature type="compositionally biased region" description="Basic and acidic residues" evidence="1">
    <location>
        <begin position="1"/>
        <end position="24"/>
    </location>
</feature>
<sequence>MATPQREEHEERGEPWKKKGDSHPDYCGPSPRRAPFFFSCSAGDISRLINSHPTGPCERPQLNVRVMGQSRRDNHLLPLLAAPAYITRSEGRLKVKRKSQLPTLLPAAICFHNGESSSFESITSPYIGPADQDTADPSVQTPLVLCSTVHEAHKDGLVLMQQKATENIKHICRGNTPHLLDQVSLCGPHRGADRDLWIISC</sequence>
<dbReference type="Proteomes" id="UP001153269">
    <property type="component" value="Unassembled WGS sequence"/>
</dbReference>
<comment type="caution">
    <text evidence="2">The sequence shown here is derived from an EMBL/GenBank/DDBJ whole genome shotgun (WGS) entry which is preliminary data.</text>
</comment>
<evidence type="ECO:0000313" key="3">
    <source>
        <dbReference type="Proteomes" id="UP001153269"/>
    </source>
</evidence>